<proteinExistence type="predicted"/>
<protein>
    <submittedName>
        <fullName evidence="2">Uncharacterized protein</fullName>
    </submittedName>
</protein>
<feature type="compositionally biased region" description="Polar residues" evidence="1">
    <location>
        <begin position="111"/>
        <end position="126"/>
    </location>
</feature>
<dbReference type="OrthoDB" id="9975114at2759"/>
<feature type="compositionally biased region" description="Polar residues" evidence="1">
    <location>
        <begin position="355"/>
        <end position="372"/>
    </location>
</feature>
<sequence length="880" mass="96927">MVKGPSQFLHLHLSACNYLQYNKLLYRADFLNMFSSASNKSRLRRSTSTRSIQRQTGPTPDLAMQQAAAAASKAMRSNQRPSQRSSQESRASYDRLGGPANIAVPRRRPGSSLQRDSPSTQHSPAFSTPCVPKSKVNSAATKSRVEDAAVLPPITEFKGLDGRDSSVPSSYRRLRKAKSMFATRPRTSQTPYGVPPLPCGDPSDPERSPGFQLPRTMRPSMPFIRGAYRSQASNSIDLGAHDAAVRLARSQFAQEPCETIPRHRRPSFLLGRKKDHKPFRKSFRAASEPLSESSASQCRSFSSSIKNRLKRVFGFSKAVDQQSALRGGLSGVDAVALADPTVGNLRRNGSETDRCPTSNSFRELPTSPSQDSVCTAKSRVTSWADSTVANTVTTRKPGHRQSLSMISEDRGRVFGLRTPCTPSKNEVGSLIPPALRPSPRPIGLVNSQDLYHALMEQIGHNDLADSNEIVFGSVTKHRVVPERSGSVISQHGKRQTVRPVRSLSSSPRSFATAFCGNQPSPHKSPPPSTFVIGECSDGDSDGNSVIVAHSRDPRRDVISPSIYSRSTGGNTPVKADPDDTLHVGSYDEPGTATIFASERTAYVSPKRAARVVLPKLCANTSGDWQQWINSQVDKIEQTSPLREHVREEAQFEEDDEDLATLARQATVVVPTPASCVLETSGSEQNTMRNSIVETRVPSQSNFSRPFSHVSHTQSILPLQTVKLENPKRNISTDSFKGTTVNLGENISPKLIPFAQPAGLSPIRLRSGNMQSQESPTPKRVGLKRSLTKEQQRRYSARRAPVAQDGRANQFRSMRSQRDSHANNENLRQQEEYDNMMESYHQLQDIHSTISSKRMVDLFLDSRRQRTSESTDGKASTEAFL</sequence>
<dbReference type="Proteomes" id="UP001152649">
    <property type="component" value="Unassembled WGS sequence"/>
</dbReference>
<accession>A0A9W4JM00</accession>
<organism evidence="2 3">
    <name type="scientific">Penicillium salamii</name>
    <dbReference type="NCBI Taxonomy" id="1612424"/>
    <lineage>
        <taxon>Eukaryota</taxon>
        <taxon>Fungi</taxon>
        <taxon>Dikarya</taxon>
        <taxon>Ascomycota</taxon>
        <taxon>Pezizomycotina</taxon>
        <taxon>Eurotiomycetes</taxon>
        <taxon>Eurotiomycetidae</taxon>
        <taxon>Eurotiales</taxon>
        <taxon>Aspergillaceae</taxon>
        <taxon>Penicillium</taxon>
    </lineage>
</organism>
<keyword evidence="3" id="KW-1185">Reference proteome</keyword>
<evidence type="ECO:0000313" key="2">
    <source>
        <dbReference type="EMBL" id="CAG8402078.1"/>
    </source>
</evidence>
<feature type="region of interest" description="Disordered" evidence="1">
    <location>
        <begin position="177"/>
        <end position="218"/>
    </location>
</feature>
<feature type="region of interest" description="Disordered" evidence="1">
    <location>
        <begin position="558"/>
        <end position="577"/>
    </location>
</feature>
<evidence type="ECO:0000313" key="3">
    <source>
        <dbReference type="Proteomes" id="UP001152649"/>
    </source>
</evidence>
<dbReference type="AlphaFoldDB" id="A0A9W4JM00"/>
<reference evidence="2" key="1">
    <citation type="submission" date="2021-07" db="EMBL/GenBank/DDBJ databases">
        <authorList>
            <person name="Branca A.L. A."/>
        </authorList>
    </citation>
    <scope>NUCLEOTIDE SEQUENCE</scope>
</reference>
<comment type="caution">
    <text evidence="2">The sequence shown here is derived from an EMBL/GenBank/DDBJ whole genome shotgun (WGS) entry which is preliminary data.</text>
</comment>
<gene>
    <name evidence="2" type="ORF">PSALAMII_LOCUS7886</name>
</gene>
<feature type="compositionally biased region" description="Polar residues" evidence="1">
    <location>
        <begin position="561"/>
        <end position="570"/>
    </location>
</feature>
<dbReference type="EMBL" id="CAJVPG010000399">
    <property type="protein sequence ID" value="CAG8402078.1"/>
    <property type="molecule type" value="Genomic_DNA"/>
</dbReference>
<feature type="region of interest" description="Disordered" evidence="1">
    <location>
        <begin position="38"/>
        <end position="144"/>
    </location>
</feature>
<feature type="region of interest" description="Disordered" evidence="1">
    <location>
        <begin position="766"/>
        <end position="823"/>
    </location>
</feature>
<name>A0A9W4JM00_9EURO</name>
<evidence type="ECO:0000256" key="1">
    <source>
        <dbReference type="SAM" id="MobiDB-lite"/>
    </source>
</evidence>
<feature type="region of interest" description="Disordered" evidence="1">
    <location>
        <begin position="347"/>
        <end position="372"/>
    </location>
</feature>
<feature type="compositionally biased region" description="Low complexity" evidence="1">
    <location>
        <begin position="63"/>
        <end position="90"/>
    </location>
</feature>